<evidence type="ECO:0000313" key="1">
    <source>
        <dbReference type="EMBL" id="HFK20047.1"/>
    </source>
</evidence>
<protein>
    <recommendedName>
        <fullName evidence="2">Core-binding (CB) domain-containing protein</fullName>
    </recommendedName>
</protein>
<sequence length="74" mass="8716">MDLKLSEKTVFRNRSIQRRVLQECEPDPSTNQLREFLGKIEDNSTRDNYIKGLRTYFTDYKNDLVSGPSDWQTG</sequence>
<dbReference type="EMBL" id="DSTX01000002">
    <property type="protein sequence ID" value="HFK20047.1"/>
    <property type="molecule type" value="Genomic_DNA"/>
</dbReference>
<accession>A0A7C3F9V8</accession>
<dbReference type="AlphaFoldDB" id="A0A7C3F9V8"/>
<proteinExistence type="predicted"/>
<gene>
    <name evidence="1" type="ORF">ENS19_02070</name>
</gene>
<organism evidence="1">
    <name type="scientific">Candidatus Methanomethylicus mesodigestus</name>
    <dbReference type="NCBI Taxonomy" id="1867258"/>
    <lineage>
        <taxon>Archaea</taxon>
        <taxon>Thermoproteota</taxon>
        <taxon>Methanosuratincolia</taxon>
        <taxon>Candidatus Methanomethylicales</taxon>
        <taxon>Candidatus Methanomethylicaceae</taxon>
        <taxon>Candidatus Methanomethylicus</taxon>
    </lineage>
</organism>
<evidence type="ECO:0008006" key="2">
    <source>
        <dbReference type="Google" id="ProtNLM"/>
    </source>
</evidence>
<reference evidence="1" key="1">
    <citation type="journal article" date="2020" name="mSystems">
        <title>Genome- and Community-Level Interaction Insights into Carbon Utilization and Element Cycling Functions of Hydrothermarchaeota in Hydrothermal Sediment.</title>
        <authorList>
            <person name="Zhou Z."/>
            <person name="Liu Y."/>
            <person name="Xu W."/>
            <person name="Pan J."/>
            <person name="Luo Z.H."/>
            <person name="Li M."/>
        </authorList>
    </citation>
    <scope>NUCLEOTIDE SEQUENCE [LARGE SCALE GENOMIC DNA]</scope>
    <source>
        <strain evidence="1">SpSt-468</strain>
    </source>
</reference>
<name>A0A7C3F9V8_9CREN</name>
<comment type="caution">
    <text evidence="1">The sequence shown here is derived from an EMBL/GenBank/DDBJ whole genome shotgun (WGS) entry which is preliminary data.</text>
</comment>